<dbReference type="PANTHER" id="PTHR13929:SF0">
    <property type="entry name" value="UBIA PRENYLTRANSFERASE DOMAIN-CONTAINING PROTEIN 1"/>
    <property type="match status" value="1"/>
</dbReference>
<evidence type="ECO:0000256" key="8">
    <source>
        <dbReference type="SAM" id="Phobius"/>
    </source>
</evidence>
<reference evidence="9" key="1">
    <citation type="submission" date="2022-12" db="EMBL/GenBank/DDBJ databases">
        <title>Reference genome sequencing for broad-spectrum identification of bacterial and archaeal isolates by mass spectrometry.</title>
        <authorList>
            <person name="Sekiguchi Y."/>
            <person name="Tourlousse D.M."/>
        </authorList>
    </citation>
    <scope>NUCLEOTIDE SEQUENCE</scope>
    <source>
        <strain evidence="9">10succ1</strain>
    </source>
</reference>
<dbReference type="CDD" id="cd13962">
    <property type="entry name" value="PT_UbiA_UBIAD1"/>
    <property type="match status" value="1"/>
</dbReference>
<feature type="transmembrane region" description="Helical" evidence="8">
    <location>
        <begin position="174"/>
        <end position="193"/>
    </location>
</feature>
<proteinExistence type="predicted"/>
<accession>A0A9W6LN69</accession>
<evidence type="ECO:0000256" key="1">
    <source>
        <dbReference type="ARBA" id="ARBA00004141"/>
    </source>
</evidence>
<protein>
    <submittedName>
        <fullName evidence="9">1,4-dihydroxy-2-naphthoate octaprenyltransferase</fullName>
    </submittedName>
</protein>
<organism evidence="9 10">
    <name type="scientific">Propionigenium maris DSM 9537</name>
    <dbReference type="NCBI Taxonomy" id="1123000"/>
    <lineage>
        <taxon>Bacteria</taxon>
        <taxon>Fusobacteriati</taxon>
        <taxon>Fusobacteriota</taxon>
        <taxon>Fusobacteriia</taxon>
        <taxon>Fusobacteriales</taxon>
        <taxon>Fusobacteriaceae</taxon>
        <taxon>Propionigenium</taxon>
    </lineage>
</organism>
<dbReference type="InterPro" id="IPR044878">
    <property type="entry name" value="UbiA_sf"/>
</dbReference>
<keyword evidence="7 8" id="KW-0472">Membrane</keyword>
<dbReference type="GO" id="GO:0016020">
    <property type="term" value="C:membrane"/>
    <property type="evidence" value="ECO:0007669"/>
    <property type="project" value="UniProtKB-SubCell"/>
</dbReference>
<dbReference type="GO" id="GO:0042371">
    <property type="term" value="P:vitamin K biosynthetic process"/>
    <property type="evidence" value="ECO:0007669"/>
    <property type="project" value="TreeGrafter"/>
</dbReference>
<feature type="transmembrane region" description="Helical" evidence="8">
    <location>
        <begin position="117"/>
        <end position="137"/>
    </location>
</feature>
<comment type="pathway">
    <text evidence="2">Quinol/quinone metabolism; menaquinone biosynthesis.</text>
</comment>
<evidence type="ECO:0000313" key="10">
    <source>
        <dbReference type="Proteomes" id="UP001144471"/>
    </source>
</evidence>
<dbReference type="PIRSF" id="PIRSF005355">
    <property type="entry name" value="UBIAD1"/>
    <property type="match status" value="1"/>
</dbReference>
<evidence type="ECO:0000256" key="5">
    <source>
        <dbReference type="ARBA" id="ARBA00022692"/>
    </source>
</evidence>
<dbReference type="GO" id="GO:0004659">
    <property type="term" value="F:prenyltransferase activity"/>
    <property type="evidence" value="ECO:0007669"/>
    <property type="project" value="InterPro"/>
</dbReference>
<evidence type="ECO:0000256" key="7">
    <source>
        <dbReference type="ARBA" id="ARBA00023136"/>
    </source>
</evidence>
<evidence type="ECO:0000256" key="6">
    <source>
        <dbReference type="ARBA" id="ARBA00022989"/>
    </source>
</evidence>
<dbReference type="InterPro" id="IPR000537">
    <property type="entry name" value="UbiA_prenyltransferase"/>
</dbReference>
<comment type="caution">
    <text evidence="9">The sequence shown here is derived from an EMBL/GenBank/DDBJ whole genome shotgun (WGS) entry which is preliminary data.</text>
</comment>
<name>A0A9W6LN69_9FUSO</name>
<keyword evidence="4" id="KW-0808">Transferase</keyword>
<comment type="subcellular location">
    <subcellularLocation>
        <location evidence="1">Membrane</location>
        <topology evidence="1">Multi-pass membrane protein</topology>
    </subcellularLocation>
</comment>
<feature type="transmembrane region" description="Helical" evidence="8">
    <location>
        <begin position="278"/>
        <end position="298"/>
    </location>
</feature>
<keyword evidence="3" id="KW-0474">Menaquinone biosynthesis</keyword>
<feature type="transmembrane region" description="Helical" evidence="8">
    <location>
        <begin position="224"/>
        <end position="248"/>
    </location>
</feature>
<feature type="transmembrane region" description="Helical" evidence="8">
    <location>
        <begin position="6"/>
        <end position="31"/>
    </location>
</feature>
<dbReference type="InterPro" id="IPR026046">
    <property type="entry name" value="UBIAD1"/>
</dbReference>
<dbReference type="Proteomes" id="UP001144471">
    <property type="component" value="Unassembled WGS sequence"/>
</dbReference>
<dbReference type="PANTHER" id="PTHR13929">
    <property type="entry name" value="1,4-DIHYDROXY-2-NAPHTHOATE OCTAPRENYLTRANSFERASE"/>
    <property type="match status" value="1"/>
</dbReference>
<sequence>MTKKQVIAILAPNTWSASIIPVLMGTIYSLYRGASLQIDLFLAILLSAVGVQCFANITNDYFDFIEGVDTSETIYDREGSILVSDGVPLPEIKKLMLTTLILTSIPAAYLLLQRGAIVAVIGSVGFLVALLYSAGPLPISKTFLGEFFSGFTMGGLITWLAYRIQREVLDMDIVLISIPIMIYIGSILLTNGLCDIEKDRGTRVTLPILLGRGRSILLLKLSYVLMYLLVFSAALGGLLPTSIFLLLLSIPTIWRKLTVIRVENISLETRSSIMKNSVLSGIIFFTLYILILLGEILWRGWLI</sequence>
<evidence type="ECO:0000256" key="4">
    <source>
        <dbReference type="ARBA" id="ARBA00022679"/>
    </source>
</evidence>
<dbReference type="GO" id="GO:0009234">
    <property type="term" value="P:menaquinone biosynthetic process"/>
    <property type="evidence" value="ECO:0007669"/>
    <property type="project" value="UniProtKB-KW"/>
</dbReference>
<dbReference type="AlphaFoldDB" id="A0A9W6LN69"/>
<dbReference type="RefSeq" id="WP_281835331.1">
    <property type="nucleotide sequence ID" value="NZ_BSDY01000007.1"/>
</dbReference>
<dbReference type="Gene3D" id="1.10.357.140">
    <property type="entry name" value="UbiA prenyltransferase"/>
    <property type="match status" value="1"/>
</dbReference>
<dbReference type="Pfam" id="PF01040">
    <property type="entry name" value="UbiA"/>
    <property type="match status" value="1"/>
</dbReference>
<feature type="transmembrane region" description="Helical" evidence="8">
    <location>
        <begin position="143"/>
        <end position="162"/>
    </location>
</feature>
<feature type="transmembrane region" description="Helical" evidence="8">
    <location>
        <begin position="38"/>
        <end position="57"/>
    </location>
</feature>
<evidence type="ECO:0000313" key="9">
    <source>
        <dbReference type="EMBL" id="GLI56283.1"/>
    </source>
</evidence>
<dbReference type="EMBL" id="BSDY01000007">
    <property type="protein sequence ID" value="GLI56283.1"/>
    <property type="molecule type" value="Genomic_DNA"/>
</dbReference>
<evidence type="ECO:0000256" key="2">
    <source>
        <dbReference type="ARBA" id="ARBA00004863"/>
    </source>
</evidence>
<gene>
    <name evidence="9" type="ORF">PM10SUCC1_17970</name>
</gene>
<keyword evidence="5 8" id="KW-0812">Transmembrane</keyword>
<keyword evidence="6 8" id="KW-1133">Transmembrane helix</keyword>
<evidence type="ECO:0000256" key="3">
    <source>
        <dbReference type="ARBA" id="ARBA00022428"/>
    </source>
</evidence>
<keyword evidence="10" id="KW-1185">Reference proteome</keyword>